<gene>
    <name evidence="1" type="ORF">OL234_09820</name>
</gene>
<proteinExistence type="predicted"/>
<keyword evidence="1" id="KW-0378">Hydrolase</keyword>
<dbReference type="KEGG" id="vie:OL234_09820"/>
<evidence type="ECO:0000313" key="1">
    <source>
        <dbReference type="EMBL" id="WEG73243.1"/>
    </source>
</evidence>
<dbReference type="InterPro" id="IPR010315">
    <property type="entry name" value="DUF915_hydro-like"/>
</dbReference>
<dbReference type="EMBL" id="CP110232">
    <property type="protein sequence ID" value="WEG73243.1"/>
    <property type="molecule type" value="Genomic_DNA"/>
</dbReference>
<sequence length="294" mass="33617">MEENKWLKRLLAAGGLGVTGYCLGRYVRFKRERAERLLDETQLPKGVTPTLFLHGTYGTKYSLGRMIKRFEKAGYAERSLEIIVERNHHLVIQGNIEKLQTVERPLVHIIFKEMQPSEWQQGEWLHQIMLLLKQKLIIDDVYFVGHSMGGVAALRYLVDYGYDPKLPQITKLVTLGSPFNGEEVSNDSMTELDLSEKGPQERNATYRYLEAAQERLPKTLSFLNIYGDLGNGSRSDGTVPVDSVKAISYLLEPVIESYHEVAIYGWQGQHMLLHENSDVDDVMAEFLWPDANKE</sequence>
<dbReference type="Gene3D" id="3.40.50.1820">
    <property type="entry name" value="alpha/beta hydrolase"/>
    <property type="match status" value="1"/>
</dbReference>
<dbReference type="Pfam" id="PF06028">
    <property type="entry name" value="DUF915"/>
    <property type="match status" value="1"/>
</dbReference>
<protein>
    <submittedName>
        <fullName evidence="1">Alpha/beta hydrolase</fullName>
    </submittedName>
</protein>
<accession>A0AAF0I5Y0</accession>
<name>A0AAF0I5Y0_9ENTE</name>
<keyword evidence="2" id="KW-1185">Reference proteome</keyword>
<dbReference type="AlphaFoldDB" id="A0AAF0I5Y0"/>
<evidence type="ECO:0000313" key="2">
    <source>
        <dbReference type="Proteomes" id="UP001179647"/>
    </source>
</evidence>
<dbReference type="Proteomes" id="UP001179647">
    <property type="component" value="Chromosome"/>
</dbReference>
<dbReference type="InterPro" id="IPR029058">
    <property type="entry name" value="AB_hydrolase_fold"/>
</dbReference>
<organism evidence="1 2">
    <name type="scientific">Vagococcus intermedius</name>
    <dbReference type="NCBI Taxonomy" id="2991418"/>
    <lineage>
        <taxon>Bacteria</taxon>
        <taxon>Bacillati</taxon>
        <taxon>Bacillota</taxon>
        <taxon>Bacilli</taxon>
        <taxon>Lactobacillales</taxon>
        <taxon>Enterococcaceae</taxon>
        <taxon>Vagococcus</taxon>
    </lineage>
</organism>
<dbReference type="GO" id="GO:0016787">
    <property type="term" value="F:hydrolase activity"/>
    <property type="evidence" value="ECO:0007669"/>
    <property type="project" value="UniProtKB-KW"/>
</dbReference>
<dbReference type="RefSeq" id="WP_275469046.1">
    <property type="nucleotide sequence ID" value="NZ_CP110232.1"/>
</dbReference>
<dbReference type="SUPFAM" id="SSF53474">
    <property type="entry name" value="alpha/beta-Hydrolases"/>
    <property type="match status" value="1"/>
</dbReference>
<reference evidence="1" key="1">
    <citation type="submission" date="2022-10" db="EMBL/GenBank/DDBJ databases">
        <title>Vagococcus sp. isolated from poultry meat.</title>
        <authorList>
            <person name="Johansson P."/>
            <person name="Bjorkroth J."/>
        </authorList>
    </citation>
    <scope>NUCLEOTIDE SEQUENCE</scope>
    <source>
        <strain evidence="1">STAA11</strain>
    </source>
</reference>